<organism evidence="16 17">
    <name type="scientific">Cryptolaemus montrouzieri</name>
    <dbReference type="NCBI Taxonomy" id="559131"/>
    <lineage>
        <taxon>Eukaryota</taxon>
        <taxon>Metazoa</taxon>
        <taxon>Ecdysozoa</taxon>
        <taxon>Arthropoda</taxon>
        <taxon>Hexapoda</taxon>
        <taxon>Insecta</taxon>
        <taxon>Pterygota</taxon>
        <taxon>Neoptera</taxon>
        <taxon>Endopterygota</taxon>
        <taxon>Coleoptera</taxon>
        <taxon>Polyphaga</taxon>
        <taxon>Cucujiformia</taxon>
        <taxon>Coccinelloidea</taxon>
        <taxon>Coccinellidae</taxon>
        <taxon>Scymninae</taxon>
        <taxon>Scymnini</taxon>
        <taxon>Cryptolaemus</taxon>
    </lineage>
</organism>
<name>A0ABD2P6I5_9CUCU</name>
<keyword evidence="11" id="KW-1133">Transmembrane helix</keyword>
<proteinExistence type="inferred from homology"/>
<evidence type="ECO:0000256" key="12">
    <source>
        <dbReference type="ARBA" id="ARBA00023136"/>
    </source>
</evidence>
<dbReference type="AlphaFoldDB" id="A0ABD2P6I5"/>
<evidence type="ECO:0000256" key="6">
    <source>
        <dbReference type="ARBA" id="ARBA00022499"/>
    </source>
</evidence>
<evidence type="ECO:0000256" key="1">
    <source>
        <dbReference type="ARBA" id="ARBA00002838"/>
    </source>
</evidence>
<dbReference type="EMBL" id="JABFTP020000185">
    <property type="protein sequence ID" value="KAL3286317.1"/>
    <property type="molecule type" value="Genomic_DNA"/>
</dbReference>
<evidence type="ECO:0000313" key="17">
    <source>
        <dbReference type="Proteomes" id="UP001516400"/>
    </source>
</evidence>
<dbReference type="PANTHER" id="PTHR12731">
    <property type="entry name" value="TRANSLOCON-ASSOCIATED PROTEIN, DELTA SUBUNIT"/>
    <property type="match status" value="1"/>
</dbReference>
<evidence type="ECO:0000256" key="8">
    <source>
        <dbReference type="ARBA" id="ARBA00022729"/>
    </source>
</evidence>
<feature type="chain" id="PRO_5044795325" description="Translocon-associated protein subunit delta" evidence="15">
    <location>
        <begin position="20"/>
        <end position="168"/>
    </location>
</feature>
<evidence type="ECO:0000256" key="9">
    <source>
        <dbReference type="ARBA" id="ARBA00022824"/>
    </source>
</evidence>
<comment type="subcellular location">
    <subcellularLocation>
        <location evidence="2">Endoplasmic reticulum membrane</location>
        <topology evidence="2">Single-pass type I membrane protein</topology>
    </subcellularLocation>
</comment>
<evidence type="ECO:0000256" key="14">
    <source>
        <dbReference type="ARBA" id="ARBA00031791"/>
    </source>
</evidence>
<gene>
    <name evidence="16" type="ORF">HHI36_000826</name>
</gene>
<comment type="function">
    <text evidence="1">TRAP proteins are part of a complex whose function is to bind calcium to the ER membrane and thereby regulate the retention of ER resident proteins.</text>
</comment>
<feature type="signal peptide" evidence="15">
    <location>
        <begin position="1"/>
        <end position="19"/>
    </location>
</feature>
<keyword evidence="12" id="KW-0472">Membrane</keyword>
<dbReference type="Pfam" id="PF05404">
    <property type="entry name" value="TRAP-delta"/>
    <property type="match status" value="1"/>
</dbReference>
<keyword evidence="17" id="KW-1185">Reference proteome</keyword>
<keyword evidence="10" id="KW-0832">Ubl conjugation</keyword>
<dbReference type="PANTHER" id="PTHR12731:SF1">
    <property type="entry name" value="TRANSLOCON-ASSOCIATED PROTEIN SUBUNIT DELTA"/>
    <property type="match status" value="1"/>
</dbReference>
<dbReference type="GO" id="GO:0005789">
    <property type="term" value="C:endoplasmic reticulum membrane"/>
    <property type="evidence" value="ECO:0007669"/>
    <property type="project" value="UniProtKB-SubCell"/>
</dbReference>
<comment type="subunit">
    <text evidence="4">Heterotetramer of TRAP-alpha, TRAP-beta, TRAP-delta and TRAP-gamma.</text>
</comment>
<comment type="similarity">
    <text evidence="3">Belongs to the TRAP-delta family.</text>
</comment>
<reference evidence="16 17" key="1">
    <citation type="journal article" date="2021" name="BMC Biol.">
        <title>Horizontally acquired antibacterial genes associated with adaptive radiation of ladybird beetles.</title>
        <authorList>
            <person name="Li H.S."/>
            <person name="Tang X.F."/>
            <person name="Huang Y.H."/>
            <person name="Xu Z.Y."/>
            <person name="Chen M.L."/>
            <person name="Du X.Y."/>
            <person name="Qiu B.Y."/>
            <person name="Chen P.T."/>
            <person name="Zhang W."/>
            <person name="Slipinski A."/>
            <person name="Escalona H.E."/>
            <person name="Waterhouse R.M."/>
            <person name="Zwick A."/>
            <person name="Pang H."/>
        </authorList>
    </citation>
    <scope>NUCLEOTIDE SEQUENCE [LARGE SCALE GENOMIC DNA]</scope>
    <source>
        <strain evidence="16">SYSU2018</strain>
    </source>
</reference>
<evidence type="ECO:0000313" key="16">
    <source>
        <dbReference type="EMBL" id="KAL3286317.1"/>
    </source>
</evidence>
<comment type="caution">
    <text evidence="16">The sequence shown here is derived from an EMBL/GenBank/DDBJ whole genome shotgun (WGS) entry which is preliminary data.</text>
</comment>
<keyword evidence="6" id="KW-1017">Isopeptide bond</keyword>
<evidence type="ECO:0000256" key="5">
    <source>
        <dbReference type="ARBA" id="ARBA00014387"/>
    </source>
</evidence>
<keyword evidence="8 15" id="KW-0732">Signal</keyword>
<evidence type="ECO:0000256" key="2">
    <source>
        <dbReference type="ARBA" id="ARBA00004115"/>
    </source>
</evidence>
<keyword evidence="9" id="KW-0256">Endoplasmic reticulum</keyword>
<evidence type="ECO:0000256" key="7">
    <source>
        <dbReference type="ARBA" id="ARBA00022692"/>
    </source>
</evidence>
<evidence type="ECO:0000256" key="10">
    <source>
        <dbReference type="ARBA" id="ARBA00022843"/>
    </source>
</evidence>
<evidence type="ECO:0000256" key="11">
    <source>
        <dbReference type="ARBA" id="ARBA00022989"/>
    </source>
</evidence>
<keyword evidence="13" id="KW-1015">Disulfide bond</keyword>
<evidence type="ECO:0000256" key="13">
    <source>
        <dbReference type="ARBA" id="ARBA00023157"/>
    </source>
</evidence>
<protein>
    <recommendedName>
        <fullName evidence="5">Translocon-associated protein subunit delta</fullName>
    </recommendedName>
    <alternativeName>
        <fullName evidence="14">Signal sequence receptor subunit delta</fullName>
    </alternativeName>
</protein>
<dbReference type="Proteomes" id="UP001516400">
    <property type="component" value="Unassembled WGS sequence"/>
</dbReference>
<evidence type="ECO:0000256" key="3">
    <source>
        <dbReference type="ARBA" id="ARBA00009294"/>
    </source>
</evidence>
<dbReference type="InterPro" id="IPR008855">
    <property type="entry name" value="TRAP-delta"/>
</dbReference>
<keyword evidence="7" id="KW-0812">Transmembrane</keyword>
<evidence type="ECO:0000256" key="4">
    <source>
        <dbReference type="ARBA" id="ARBA00011819"/>
    </source>
</evidence>
<accession>A0ABD2P6I5</accession>
<evidence type="ECO:0000256" key="15">
    <source>
        <dbReference type="SAM" id="SignalP"/>
    </source>
</evidence>
<sequence length="168" mass="18473">MSKLFLLGVFFSCLTFVFCEKCVNPQITSSSFTTDDATYLTNIAYIGVFEVKCESNDEIRNLYADINGNLAPVSIVDKNKFQISWTESVKKASSGEKIVRIYREDDVPAFKRALKSGEDVSSVPTLGSVVIKYNGAYNGPYVQGEFLALVVSSVAAYFAIASRIQITS</sequence>